<dbReference type="PANTHER" id="PTHR48122:SF1">
    <property type="entry name" value="CENTROMERE PROTEIN H"/>
    <property type="match status" value="1"/>
</dbReference>
<protein>
    <submittedName>
        <fullName evidence="10">CENPH protein</fullName>
    </submittedName>
</protein>
<evidence type="ECO:0000313" key="10">
    <source>
        <dbReference type="EMBL" id="NXO81649.1"/>
    </source>
</evidence>
<evidence type="ECO:0000256" key="3">
    <source>
        <dbReference type="ARBA" id="ARBA00022454"/>
    </source>
</evidence>
<evidence type="ECO:0000256" key="1">
    <source>
        <dbReference type="ARBA" id="ARBA00004123"/>
    </source>
</evidence>
<dbReference type="Proteomes" id="UP000583915">
    <property type="component" value="Unassembled WGS sequence"/>
</dbReference>
<feature type="non-terminal residue" evidence="10">
    <location>
        <position position="182"/>
    </location>
</feature>
<proteinExistence type="inferred from homology"/>
<keyword evidence="3" id="KW-0158">Chromosome</keyword>
<evidence type="ECO:0000256" key="8">
    <source>
        <dbReference type="SAM" id="Coils"/>
    </source>
</evidence>
<evidence type="ECO:0000256" key="6">
    <source>
        <dbReference type="ARBA" id="ARBA00023328"/>
    </source>
</evidence>
<dbReference type="InterPro" id="IPR040034">
    <property type="entry name" value="CENP-H"/>
</dbReference>
<evidence type="ECO:0000256" key="4">
    <source>
        <dbReference type="ARBA" id="ARBA00022838"/>
    </source>
</evidence>
<evidence type="ECO:0000256" key="2">
    <source>
        <dbReference type="ARBA" id="ARBA00004629"/>
    </source>
</evidence>
<dbReference type="GO" id="GO:0007052">
    <property type="term" value="P:mitotic spindle organization"/>
    <property type="evidence" value="ECO:0007669"/>
    <property type="project" value="TreeGrafter"/>
</dbReference>
<accession>A0A7L1V8K5</accession>
<comment type="caution">
    <text evidence="10">The sequence shown here is derived from an EMBL/GenBank/DDBJ whole genome shotgun (WGS) entry which is preliminary data.</text>
</comment>
<keyword evidence="6" id="KW-0137">Centromere</keyword>
<dbReference type="EMBL" id="VXBS01005625">
    <property type="protein sequence ID" value="NXO81649.1"/>
    <property type="molecule type" value="Genomic_DNA"/>
</dbReference>
<dbReference type="GO" id="GO:0051382">
    <property type="term" value="P:kinetochore assembly"/>
    <property type="evidence" value="ECO:0007669"/>
    <property type="project" value="InterPro"/>
</dbReference>
<dbReference type="AlphaFoldDB" id="A0A7L1V8K5"/>
<keyword evidence="4" id="KW-0995">Kinetochore</keyword>
<organism evidence="10 11">
    <name type="scientific">Sitta europaea</name>
    <name type="common">Eurasian nuthatch</name>
    <dbReference type="NCBI Taxonomy" id="50251"/>
    <lineage>
        <taxon>Eukaryota</taxon>
        <taxon>Metazoa</taxon>
        <taxon>Chordata</taxon>
        <taxon>Craniata</taxon>
        <taxon>Vertebrata</taxon>
        <taxon>Euteleostomi</taxon>
        <taxon>Archelosauria</taxon>
        <taxon>Archosauria</taxon>
        <taxon>Dinosauria</taxon>
        <taxon>Saurischia</taxon>
        <taxon>Theropoda</taxon>
        <taxon>Coelurosauria</taxon>
        <taxon>Aves</taxon>
        <taxon>Neognathae</taxon>
        <taxon>Neoaves</taxon>
        <taxon>Telluraves</taxon>
        <taxon>Australaves</taxon>
        <taxon>Passeriformes</taxon>
        <taxon>Sittidae</taxon>
        <taxon>Sitta</taxon>
    </lineage>
</organism>
<feature type="coiled-coil region" evidence="8">
    <location>
        <begin position="76"/>
        <end position="103"/>
    </location>
</feature>
<evidence type="ECO:0000256" key="7">
    <source>
        <dbReference type="ARBA" id="ARBA00025735"/>
    </source>
</evidence>
<name>A0A7L1V8K5_SITEU</name>
<feature type="non-terminal residue" evidence="10">
    <location>
        <position position="1"/>
    </location>
</feature>
<dbReference type="GO" id="GO:0000776">
    <property type="term" value="C:kinetochore"/>
    <property type="evidence" value="ECO:0007669"/>
    <property type="project" value="UniProtKB-KW"/>
</dbReference>
<keyword evidence="5" id="KW-0539">Nucleus</keyword>
<gene>
    <name evidence="10" type="primary">Cenph</name>
    <name evidence="10" type="ORF">SITEUR_R02215</name>
</gene>
<dbReference type="GO" id="GO:0005634">
    <property type="term" value="C:nucleus"/>
    <property type="evidence" value="ECO:0007669"/>
    <property type="project" value="UniProtKB-SubCell"/>
</dbReference>
<keyword evidence="8" id="KW-0175">Coiled coil</keyword>
<evidence type="ECO:0000256" key="5">
    <source>
        <dbReference type="ARBA" id="ARBA00023242"/>
    </source>
</evidence>
<reference evidence="10 11" key="1">
    <citation type="submission" date="2019-09" db="EMBL/GenBank/DDBJ databases">
        <title>Bird 10,000 Genomes (B10K) Project - Family phase.</title>
        <authorList>
            <person name="Zhang G."/>
        </authorList>
    </citation>
    <scope>NUCLEOTIDE SEQUENCE [LARGE SCALE GENOMIC DNA]</scope>
    <source>
        <strain evidence="10">B10K-DU-002-25</strain>
        <tissue evidence="10">Muscle</tissue>
    </source>
</reference>
<feature type="domain" description="Centromere protein H C-terminal" evidence="9">
    <location>
        <begin position="17"/>
        <end position="176"/>
    </location>
</feature>
<dbReference type="GO" id="GO:0007059">
    <property type="term" value="P:chromosome segregation"/>
    <property type="evidence" value="ECO:0007669"/>
    <property type="project" value="TreeGrafter"/>
</dbReference>
<dbReference type="InterPro" id="IPR008426">
    <property type="entry name" value="CENP-H_C"/>
</dbReference>
<comment type="subcellular location">
    <subcellularLocation>
        <location evidence="2">Chromosome</location>
        <location evidence="2">Centromere</location>
        <location evidence="2">Kinetochore</location>
    </subcellularLocation>
    <subcellularLocation>
        <location evidence="1">Nucleus</location>
    </subcellularLocation>
</comment>
<dbReference type="PANTHER" id="PTHR48122">
    <property type="entry name" value="CENTROMERE PROTEIN H"/>
    <property type="match status" value="1"/>
</dbReference>
<dbReference type="Pfam" id="PF05837">
    <property type="entry name" value="CENP-H"/>
    <property type="match status" value="1"/>
</dbReference>
<sequence length="182" mass="21292">PNEGAAYGVQHGHSCSATQDLQRDIEEVKVSFQNKTLALKRIQIMDALRNKLKQDDEDSRQILETMKRIVLLSRTIIDYQQQAHQKEQQLIDLRRKRLSLKNDGRQKLQQIQTMTKRQKEKQSSVNVTEKQRMIDKLEKEREATTIIQNVFQNIIIGSRVNWAEDPSLKAVVLQLEKNVYLQ</sequence>
<comment type="similarity">
    <text evidence="7">Belongs to the CENP-H/MCM16 family.</text>
</comment>
<keyword evidence="11" id="KW-1185">Reference proteome</keyword>
<evidence type="ECO:0000259" key="9">
    <source>
        <dbReference type="Pfam" id="PF05837"/>
    </source>
</evidence>
<dbReference type="GO" id="GO:0043515">
    <property type="term" value="F:kinetochore binding"/>
    <property type="evidence" value="ECO:0007669"/>
    <property type="project" value="TreeGrafter"/>
</dbReference>
<evidence type="ECO:0000313" key="11">
    <source>
        <dbReference type="Proteomes" id="UP000583915"/>
    </source>
</evidence>